<proteinExistence type="predicted"/>
<organism evidence="6 7">
    <name type="scientific">Cupriavidus agavae</name>
    <dbReference type="NCBI Taxonomy" id="1001822"/>
    <lineage>
        <taxon>Bacteria</taxon>
        <taxon>Pseudomonadati</taxon>
        <taxon>Pseudomonadota</taxon>
        <taxon>Betaproteobacteria</taxon>
        <taxon>Burkholderiales</taxon>
        <taxon>Burkholderiaceae</taxon>
        <taxon>Cupriavidus</taxon>
    </lineage>
</organism>
<sequence>MIHREVAQQAAPLIYNKVGDVLVGSSPGTKAAVHALVGGLMAEAMGGNFAAGAAGGAAASLAMEAFGQALLDQKDLSESDRKALVQLAGAIVGGAAGGIAGGSLGDAAAGANVGKVATENNYLNHTQKRDRAEARSWAITGLLRALSICFQRRQFVQVAPA</sequence>
<dbReference type="Proteomes" id="UP000291078">
    <property type="component" value="Unassembled WGS sequence"/>
</dbReference>
<evidence type="ECO:0000313" key="6">
    <source>
        <dbReference type="EMBL" id="RZT29010.1"/>
    </source>
</evidence>
<protein>
    <submittedName>
        <fullName evidence="6">VENN motif-containing pre-toxin protein</fullName>
    </submittedName>
</protein>
<evidence type="ECO:0000256" key="4">
    <source>
        <dbReference type="ARBA" id="ARBA00023026"/>
    </source>
</evidence>
<dbReference type="AlphaFoldDB" id="A0A4Q7RAY4"/>
<keyword evidence="7" id="KW-1185">Reference proteome</keyword>
<dbReference type="Pfam" id="PF04829">
    <property type="entry name" value="PT-VENN"/>
    <property type="match status" value="1"/>
</dbReference>
<gene>
    <name evidence="6" type="ORF">EV147_5107</name>
</gene>
<keyword evidence="2" id="KW-0800">Toxin</keyword>
<keyword evidence="4" id="KW-0843">Virulence</keyword>
<evidence type="ECO:0000256" key="3">
    <source>
        <dbReference type="ARBA" id="ARBA00022913"/>
    </source>
</evidence>
<dbReference type="EMBL" id="SGXM01000014">
    <property type="protein sequence ID" value="RZT29010.1"/>
    <property type="molecule type" value="Genomic_DNA"/>
</dbReference>
<dbReference type="OrthoDB" id="673875at28216"/>
<reference evidence="6 7" key="1">
    <citation type="journal article" date="2015" name="Stand. Genomic Sci.">
        <title>Genomic Encyclopedia of Bacterial and Archaeal Type Strains, Phase III: the genomes of soil and plant-associated and newly described type strains.</title>
        <authorList>
            <person name="Whitman W.B."/>
            <person name="Woyke T."/>
            <person name="Klenk H.P."/>
            <person name="Zhou Y."/>
            <person name="Lilburn T.G."/>
            <person name="Beck B.J."/>
            <person name="De Vos P."/>
            <person name="Vandamme P."/>
            <person name="Eisen J.A."/>
            <person name="Garrity G."/>
            <person name="Hugenholtz P."/>
            <person name="Kyrpides N.C."/>
        </authorList>
    </citation>
    <scope>NUCLEOTIDE SEQUENCE [LARGE SCALE GENOMIC DNA]</scope>
    <source>
        <strain evidence="6 7">ASC-9842</strain>
    </source>
</reference>
<dbReference type="GO" id="GO:0090729">
    <property type="term" value="F:toxin activity"/>
    <property type="evidence" value="ECO:0007669"/>
    <property type="project" value="UniProtKB-KW"/>
</dbReference>
<evidence type="ECO:0000256" key="1">
    <source>
        <dbReference type="ARBA" id="ARBA00004219"/>
    </source>
</evidence>
<evidence type="ECO:0000256" key="2">
    <source>
        <dbReference type="ARBA" id="ARBA00022656"/>
    </source>
</evidence>
<dbReference type="RefSeq" id="WP_130393990.1">
    <property type="nucleotide sequence ID" value="NZ_SGXM01000014.1"/>
</dbReference>
<accession>A0A4Q7RAY4</accession>
<comment type="subcellular location">
    <subcellularLocation>
        <location evidence="1">Target cell</location>
        <location evidence="1">Target cell cytoplasm</location>
    </subcellularLocation>
</comment>
<evidence type="ECO:0000313" key="7">
    <source>
        <dbReference type="Proteomes" id="UP000291078"/>
    </source>
</evidence>
<evidence type="ECO:0000259" key="5">
    <source>
        <dbReference type="Pfam" id="PF04829"/>
    </source>
</evidence>
<comment type="caution">
    <text evidence="6">The sequence shown here is derived from an EMBL/GenBank/DDBJ whole genome shotgun (WGS) entry which is preliminary data.</text>
</comment>
<feature type="domain" description="VENN motif-containing" evidence="5">
    <location>
        <begin position="74"/>
        <end position="124"/>
    </location>
</feature>
<dbReference type="InterPro" id="IPR006914">
    <property type="entry name" value="VENN_dom"/>
</dbReference>
<keyword evidence="3" id="KW-1266">Target cell cytoplasm</keyword>
<name>A0A4Q7RAY4_9BURK</name>